<name>A0ABY7HDA2_9BACT</name>
<dbReference type="SUPFAM" id="SSF56112">
    <property type="entry name" value="Protein kinase-like (PK-like)"/>
    <property type="match status" value="1"/>
</dbReference>
<dbReference type="Pfam" id="PF00069">
    <property type="entry name" value="Pkinase"/>
    <property type="match status" value="1"/>
</dbReference>
<dbReference type="PROSITE" id="PS00108">
    <property type="entry name" value="PROTEIN_KINASE_ST"/>
    <property type="match status" value="1"/>
</dbReference>
<keyword evidence="4" id="KW-0067">ATP-binding</keyword>
<keyword evidence="3 6" id="KW-0418">Kinase</keyword>
<evidence type="ECO:0000256" key="4">
    <source>
        <dbReference type="ARBA" id="ARBA00022840"/>
    </source>
</evidence>
<keyword evidence="7" id="KW-1185">Reference proteome</keyword>
<gene>
    <name evidence="6" type="ORF">O0S08_12540</name>
</gene>
<evidence type="ECO:0000256" key="3">
    <source>
        <dbReference type="ARBA" id="ARBA00022777"/>
    </source>
</evidence>
<reference evidence="6" key="1">
    <citation type="submission" date="2022-11" db="EMBL/GenBank/DDBJ databases">
        <title>Minimal conservation of predation-associated metabolite biosynthetic gene clusters underscores biosynthetic potential of Myxococcota including descriptions for ten novel species: Archangium lansinium sp. nov., Myxococcus landrumus sp. nov., Nannocystis bai.</title>
        <authorList>
            <person name="Ahearne A."/>
            <person name="Stevens C."/>
            <person name="Dowd S."/>
        </authorList>
    </citation>
    <scope>NUCLEOTIDE SEQUENCE</scope>
    <source>
        <strain evidence="6">Fl3</strain>
    </source>
</reference>
<feature type="domain" description="Protein kinase" evidence="5">
    <location>
        <begin position="55"/>
        <end position="329"/>
    </location>
</feature>
<dbReference type="Gene3D" id="2.130.10.10">
    <property type="entry name" value="YVTN repeat-like/Quinoprotein amine dehydrogenase"/>
    <property type="match status" value="1"/>
</dbReference>
<dbReference type="PANTHER" id="PTHR43289">
    <property type="entry name" value="MITOGEN-ACTIVATED PROTEIN KINASE KINASE KINASE 20-RELATED"/>
    <property type="match status" value="1"/>
</dbReference>
<dbReference type="Gene3D" id="3.30.200.20">
    <property type="entry name" value="Phosphorylase Kinase, domain 1"/>
    <property type="match status" value="1"/>
</dbReference>
<dbReference type="SMART" id="SM00220">
    <property type="entry name" value="S_TKc"/>
    <property type="match status" value="1"/>
</dbReference>
<keyword evidence="1" id="KW-0808">Transferase</keyword>
<evidence type="ECO:0000256" key="2">
    <source>
        <dbReference type="ARBA" id="ARBA00022741"/>
    </source>
</evidence>
<dbReference type="EMBL" id="CP114040">
    <property type="protein sequence ID" value="WAS96969.1"/>
    <property type="molecule type" value="Genomic_DNA"/>
</dbReference>
<evidence type="ECO:0000313" key="6">
    <source>
        <dbReference type="EMBL" id="WAS96969.1"/>
    </source>
</evidence>
<dbReference type="Proteomes" id="UP001164459">
    <property type="component" value="Chromosome"/>
</dbReference>
<protein>
    <submittedName>
        <fullName evidence="6">Serine/threonine-protein kinase</fullName>
    </submittedName>
</protein>
<dbReference type="SUPFAM" id="SSF50998">
    <property type="entry name" value="Quinoprotein alcohol dehydrogenase-like"/>
    <property type="match status" value="1"/>
</dbReference>
<dbReference type="InterPro" id="IPR015943">
    <property type="entry name" value="WD40/YVTN_repeat-like_dom_sf"/>
</dbReference>
<dbReference type="Gene3D" id="1.10.510.10">
    <property type="entry name" value="Transferase(Phosphotransferase) domain 1"/>
    <property type="match status" value="1"/>
</dbReference>
<evidence type="ECO:0000259" key="5">
    <source>
        <dbReference type="PROSITE" id="PS50011"/>
    </source>
</evidence>
<dbReference type="InterPro" id="IPR008271">
    <property type="entry name" value="Ser/Thr_kinase_AS"/>
</dbReference>
<dbReference type="InterPro" id="IPR000719">
    <property type="entry name" value="Prot_kinase_dom"/>
</dbReference>
<keyword evidence="2" id="KW-0547">Nucleotide-binding</keyword>
<dbReference type="RefSeq" id="WP_269039332.1">
    <property type="nucleotide sequence ID" value="NZ_CP114040.1"/>
</dbReference>
<evidence type="ECO:0000313" key="7">
    <source>
        <dbReference type="Proteomes" id="UP001164459"/>
    </source>
</evidence>
<organism evidence="6 7">
    <name type="scientific">Nannocystis punicea</name>
    <dbReference type="NCBI Taxonomy" id="2995304"/>
    <lineage>
        <taxon>Bacteria</taxon>
        <taxon>Pseudomonadati</taxon>
        <taxon>Myxococcota</taxon>
        <taxon>Polyangia</taxon>
        <taxon>Nannocystales</taxon>
        <taxon>Nannocystaceae</taxon>
        <taxon>Nannocystis</taxon>
    </lineage>
</organism>
<proteinExistence type="predicted"/>
<dbReference type="InterPro" id="IPR011009">
    <property type="entry name" value="Kinase-like_dom_sf"/>
</dbReference>
<dbReference type="InterPro" id="IPR011047">
    <property type="entry name" value="Quinoprotein_ADH-like_sf"/>
</dbReference>
<dbReference type="GO" id="GO:0016301">
    <property type="term" value="F:kinase activity"/>
    <property type="evidence" value="ECO:0007669"/>
    <property type="project" value="UniProtKB-KW"/>
</dbReference>
<dbReference type="PROSITE" id="PS50011">
    <property type="entry name" value="PROTEIN_KINASE_DOM"/>
    <property type="match status" value="1"/>
</dbReference>
<dbReference type="CDD" id="cd14014">
    <property type="entry name" value="STKc_PknB_like"/>
    <property type="match status" value="1"/>
</dbReference>
<dbReference type="PANTHER" id="PTHR43289:SF6">
    <property type="entry name" value="SERINE_THREONINE-PROTEIN KINASE NEKL-3"/>
    <property type="match status" value="1"/>
</dbReference>
<evidence type="ECO:0000256" key="1">
    <source>
        <dbReference type="ARBA" id="ARBA00022679"/>
    </source>
</evidence>
<sequence>MNSEAPPDVPALALHPDPAPSAAIRGARARLLARLDRLHDEPAEDQDGPGDGERYAIGEVFAVGGLGVIRRAYDRRLGRVVAVKMLRRRDPAAAGRFALEARLTARLQHPGIVPLHDIGRFADGEPYYCMKLVDGESLERVIAGEPTLRGRIGLVPHVLAAADAIAYAHQHGVLHRDIKPGNILVGPHGETVVIDWGLAKDTTGILADELAAEEPDGAPLEATGEGAIVGTLRYMPPEQARGAAIDARSDVYALGAVLFHVLAGRPPHAQLERAQLLERLCAGEAEDLRPLVPEAPRELVAIAQKAMSPRPGERYASAAALADDLRRFAAGRLVDAHRYQPGELLRLWLRRHRVAVAAIGAALVAAAAASMVYLRRVEAARARAEAAEAEALRRANDAVLAQARGALDDDPAEALRLLRQVDLSDPLDLRRARLIAVAAAARGAPERVLRGHTRPIEYLAPLTDGGLVSIDGGGAVWRWNSRTGRGEQVIDLKAPFGTVVAAAEAPVWAALAGSHGVVFRGEEAPESIDLSTLPIGAGQTMSHRWEMSRGGETLAALRVMGIAWLEPADAYTWDLSVRPAKASAPPFGSSQRAVMSPDGQSIALGGAQQQALLVKGGDVTPLPALRFPSAFSPSGLYLVEVGTSLSLRDGTTRPFAGRALTITPDDQVLVRRRNAHHPPGSDDPQLALLDLESGAQRWQRDLYPSPEELRGFASLDGGFAAADAGDRFAVRYDGRWTIWSTAVGRIVRALAVGRNERGAFTSDGRFVSTHGRDLWLWSAEALPDVPKDRFFTAAPEAGYALVLGLDRRGAPELLRPCDGRRRRVMCPLQIDLAPAHGRPVRQAVDGHGRVLIAGVRHGACLVDADGRTWVIAADEAVAAVALAESGDLYAVGLADGAVLAFSGAGSATRWQLDAEVVGLWATPAGTDLIAHTRSDAVFGLRVGEVEPALLGGVRGGRSAAPVVATERRGGRAAIALSGTDTLVFYADGVAARRSLLLESAPRMAFSPSGEVLAISLAGRSVLVLAGADDPGREVPLPEAIDQLEFVAEDELAIAGRDDSLLRLDLVLGEAIVLQREHSVKPLGLGLLAPTRGDAPAAVRVPAGDAEHVPRDRYGLTRWLSARTE</sequence>
<accession>A0ABY7HDA2</accession>